<evidence type="ECO:0000256" key="7">
    <source>
        <dbReference type="ARBA" id="ARBA00022840"/>
    </source>
</evidence>
<dbReference type="NCBIfam" id="TIGR01549">
    <property type="entry name" value="HAD-SF-IA-v1"/>
    <property type="match status" value="1"/>
</dbReference>
<dbReference type="PANTHER" id="PTHR14217:SF1">
    <property type="entry name" value="INOSITOL-TETRAKISPHOSPHATE 1-KINASE"/>
    <property type="match status" value="1"/>
</dbReference>
<dbReference type="EMBL" id="HBIF01001070">
    <property type="protein sequence ID" value="CAE0317646.1"/>
    <property type="molecule type" value="Transcribed_RNA"/>
</dbReference>
<dbReference type="Pfam" id="PF00702">
    <property type="entry name" value="Hydrolase"/>
    <property type="match status" value="1"/>
</dbReference>
<dbReference type="InterPro" id="IPR008656">
    <property type="entry name" value="Inositol_tetrakis-P_1-kinase"/>
</dbReference>
<dbReference type="Gene3D" id="3.40.50.1000">
    <property type="entry name" value="HAD superfamily/HAD-like"/>
    <property type="match status" value="1"/>
</dbReference>
<evidence type="ECO:0000256" key="6">
    <source>
        <dbReference type="ARBA" id="ARBA00022777"/>
    </source>
</evidence>
<dbReference type="SUPFAM" id="SSF56784">
    <property type="entry name" value="HAD-like"/>
    <property type="match status" value="1"/>
</dbReference>
<dbReference type="Pfam" id="PF17927">
    <property type="entry name" value="Ins134_P3_kin_N"/>
    <property type="match status" value="1"/>
</dbReference>
<dbReference type="Gene3D" id="3.30.1490.220">
    <property type="match status" value="1"/>
</dbReference>
<reference evidence="11" key="1">
    <citation type="submission" date="2021-01" db="EMBL/GenBank/DDBJ databases">
        <authorList>
            <person name="Corre E."/>
            <person name="Pelletier E."/>
            <person name="Niang G."/>
            <person name="Scheremetjew M."/>
            <person name="Finn R."/>
            <person name="Kale V."/>
            <person name="Holt S."/>
            <person name="Cochrane G."/>
            <person name="Meng A."/>
            <person name="Brown T."/>
            <person name="Cohen L."/>
        </authorList>
    </citation>
    <scope>NUCLEOTIDE SEQUENCE</scope>
</reference>
<dbReference type="InterPro" id="IPR023214">
    <property type="entry name" value="HAD_sf"/>
</dbReference>
<dbReference type="GO" id="GO:0000287">
    <property type="term" value="F:magnesium ion binding"/>
    <property type="evidence" value="ECO:0007669"/>
    <property type="project" value="InterPro"/>
</dbReference>
<dbReference type="Pfam" id="PF05770">
    <property type="entry name" value="Ins134_P3_kin"/>
    <property type="match status" value="2"/>
</dbReference>
<dbReference type="Gene3D" id="3.40.50.11370">
    <property type="match status" value="1"/>
</dbReference>
<organism evidence="11">
    <name type="scientific">Fabrea salina</name>
    <dbReference type="NCBI Taxonomy" id="342563"/>
    <lineage>
        <taxon>Eukaryota</taxon>
        <taxon>Sar</taxon>
        <taxon>Alveolata</taxon>
        <taxon>Ciliophora</taxon>
        <taxon>Postciliodesmatophora</taxon>
        <taxon>Heterotrichea</taxon>
        <taxon>Heterotrichida</taxon>
        <taxon>Fabreidae</taxon>
        <taxon>Fabrea</taxon>
    </lineage>
</organism>
<dbReference type="GO" id="GO:0005524">
    <property type="term" value="F:ATP binding"/>
    <property type="evidence" value="ECO:0007669"/>
    <property type="project" value="UniProtKB-KW"/>
</dbReference>
<keyword evidence="7" id="KW-0067">ATP-binding</keyword>
<evidence type="ECO:0000256" key="4">
    <source>
        <dbReference type="ARBA" id="ARBA00022723"/>
    </source>
</evidence>
<dbReference type="SFLD" id="SFLDS00003">
    <property type="entry name" value="Haloacid_Dehalogenase"/>
    <property type="match status" value="1"/>
</dbReference>
<sequence>MSIKGVIFDIGQTLINQLFKERSYSRSEEFFSHVYDYLLGKQVSNHFECFPLKSEFISELTILYKTTRAEKNQSTHFYIEVPLFSQALEVLVSFNNKHSQKIASVEDHRHLMPILEEAFRQPSFVDDSAYECWPDTLETLKELKRLGFKIALASNTAHPVKHEVVMKKFGISSIVDADVISGYCGVRKPNPKMLDLCCSLLELPKEEVVVVGDLLDRDILLANLCGVRSIWINAIPYDIEQNLKRIREGSAQYLPTAGICCLSQLIPTIEYLDSVTPEPDQVKVGYYFPDIKKKLETGRKKAFVPNSKIFYMPIEIRSPPEKLGSFDVIIQKVTDLYFSENKKDQEALEGLQEYMDKHPEVLVLDPLEDLALTNNRKVFCEQFPCIEFEDGVRVRPPRLLKSTKEFPCIVKDERACTAPGVHEVTIAFNSAGLDTVLQNFKGNPVVQEWVPHSKGLFKVYVLGEDFQVKPRCGCDFSEPPDFLKFNYHKDWPQGLKEVPNCTQISNEVVSRINHKISELTGLGLISYDLLVETDTQFVIVDLNYFPNYLGYENFAEKMDAYVLSRLQKHNLNL</sequence>
<name>A0A7S3MQ00_9CILI</name>
<evidence type="ECO:0000313" key="11">
    <source>
        <dbReference type="EMBL" id="CAE0317646.1"/>
    </source>
</evidence>
<keyword evidence="5" id="KW-0547">Nucleotide-binding</keyword>
<evidence type="ECO:0000256" key="5">
    <source>
        <dbReference type="ARBA" id="ARBA00022741"/>
    </source>
</evidence>
<dbReference type="GO" id="GO:0005737">
    <property type="term" value="C:cytoplasm"/>
    <property type="evidence" value="ECO:0007669"/>
    <property type="project" value="TreeGrafter"/>
</dbReference>
<feature type="domain" description="Inositol-tetrakisphosphate 1-kinase N-terminal" evidence="10">
    <location>
        <begin position="310"/>
        <end position="368"/>
    </location>
</feature>
<dbReference type="InterPro" id="IPR036412">
    <property type="entry name" value="HAD-like_sf"/>
</dbReference>
<dbReference type="SFLD" id="SFLDG01129">
    <property type="entry name" value="C1.5:_HAD__Beta-PGM__Phosphata"/>
    <property type="match status" value="1"/>
</dbReference>
<comment type="similarity">
    <text evidence="2">Belongs to the ITPK1 family.</text>
</comment>
<feature type="domain" description="Inositol 1,3,4-trisphosphate 5/6-kinase ATP-grasp" evidence="9">
    <location>
        <begin position="400"/>
        <end position="471"/>
    </location>
</feature>
<dbReference type="GO" id="GO:0052725">
    <property type="term" value="F:inositol-1,3,4-trisphosphate 6-kinase activity"/>
    <property type="evidence" value="ECO:0007669"/>
    <property type="project" value="InterPro"/>
</dbReference>
<accession>A0A7S3MQ00</accession>
<evidence type="ECO:0000259" key="9">
    <source>
        <dbReference type="Pfam" id="PF05770"/>
    </source>
</evidence>
<dbReference type="InterPro" id="IPR040464">
    <property type="entry name" value="InsP(3)kin_ATP-grasp"/>
</dbReference>
<comment type="cofactor">
    <cofactor evidence="1">
        <name>Mg(2+)</name>
        <dbReference type="ChEBI" id="CHEBI:18420"/>
    </cofactor>
</comment>
<proteinExistence type="inferred from homology"/>
<dbReference type="GO" id="GO:0047325">
    <property type="term" value="F:inositol-3,4,5,6-tetrakisphosphate 1-kinase activity"/>
    <property type="evidence" value="ECO:0007669"/>
    <property type="project" value="InterPro"/>
</dbReference>
<keyword evidence="4" id="KW-0479">Metal-binding</keyword>
<evidence type="ECO:0000256" key="3">
    <source>
        <dbReference type="ARBA" id="ARBA00022679"/>
    </source>
</evidence>
<gene>
    <name evidence="11" type="ORF">FSAL1345_LOCUS915</name>
</gene>
<keyword evidence="8" id="KW-0460">Magnesium</keyword>
<evidence type="ECO:0000259" key="10">
    <source>
        <dbReference type="Pfam" id="PF17927"/>
    </source>
</evidence>
<keyword evidence="3" id="KW-0808">Transferase</keyword>
<dbReference type="GO" id="GO:0052726">
    <property type="term" value="F:inositol-1,3,4-trisphosphate 5-kinase activity"/>
    <property type="evidence" value="ECO:0007669"/>
    <property type="project" value="InterPro"/>
</dbReference>
<dbReference type="PANTHER" id="PTHR14217">
    <property type="entry name" value="INOSITOL-TETRAKISPHOSPHATE 1-KINASE"/>
    <property type="match status" value="1"/>
</dbReference>
<dbReference type="InterPro" id="IPR006439">
    <property type="entry name" value="HAD-SF_hydro_IA"/>
</dbReference>
<dbReference type="InterPro" id="IPR041429">
    <property type="entry name" value="ITPK1_N"/>
</dbReference>
<dbReference type="AlphaFoldDB" id="A0A7S3MQ00"/>
<evidence type="ECO:0000256" key="8">
    <source>
        <dbReference type="ARBA" id="ARBA00022842"/>
    </source>
</evidence>
<protein>
    <submittedName>
        <fullName evidence="11">Uncharacterized protein</fullName>
    </submittedName>
</protein>
<evidence type="ECO:0000256" key="1">
    <source>
        <dbReference type="ARBA" id="ARBA00001946"/>
    </source>
</evidence>
<feature type="domain" description="Inositol 1,3,4-trisphosphate 5/6-kinase ATP-grasp" evidence="9">
    <location>
        <begin position="505"/>
        <end position="562"/>
    </location>
</feature>
<evidence type="ECO:0000256" key="2">
    <source>
        <dbReference type="ARBA" id="ARBA00009601"/>
    </source>
</evidence>
<keyword evidence="6" id="KW-0418">Kinase</keyword>
<dbReference type="GO" id="GO:0032957">
    <property type="term" value="P:inositol trisphosphate metabolic process"/>
    <property type="evidence" value="ECO:0007669"/>
    <property type="project" value="InterPro"/>
</dbReference>